<dbReference type="Pfam" id="PF08284">
    <property type="entry name" value="RVP_2"/>
    <property type="match status" value="1"/>
</dbReference>
<accession>A0A699J363</accession>
<dbReference type="Gene3D" id="3.30.70.270">
    <property type="match status" value="1"/>
</dbReference>
<dbReference type="GO" id="GO:0003964">
    <property type="term" value="F:RNA-directed DNA polymerase activity"/>
    <property type="evidence" value="ECO:0007669"/>
    <property type="project" value="UniProtKB-KW"/>
</dbReference>
<feature type="region of interest" description="Disordered" evidence="1">
    <location>
        <begin position="159"/>
        <end position="196"/>
    </location>
</feature>
<feature type="compositionally biased region" description="Gly residues" evidence="1">
    <location>
        <begin position="1"/>
        <end position="13"/>
    </location>
</feature>
<keyword evidence="2" id="KW-0548">Nucleotidyltransferase</keyword>
<feature type="compositionally biased region" description="Basic and acidic residues" evidence="1">
    <location>
        <begin position="159"/>
        <end position="191"/>
    </location>
</feature>
<dbReference type="InterPro" id="IPR043502">
    <property type="entry name" value="DNA/RNA_pol_sf"/>
</dbReference>
<feature type="compositionally biased region" description="Polar residues" evidence="1">
    <location>
        <begin position="36"/>
        <end position="58"/>
    </location>
</feature>
<dbReference type="SUPFAM" id="SSF56672">
    <property type="entry name" value="DNA/RNA polymerases"/>
    <property type="match status" value="1"/>
</dbReference>
<reference evidence="2" key="1">
    <citation type="journal article" date="2019" name="Sci. Rep.">
        <title>Draft genome of Tanacetum cinerariifolium, the natural source of mosquito coil.</title>
        <authorList>
            <person name="Yamashiro T."/>
            <person name="Shiraishi A."/>
            <person name="Satake H."/>
            <person name="Nakayama K."/>
        </authorList>
    </citation>
    <scope>NUCLEOTIDE SEQUENCE</scope>
</reference>
<proteinExistence type="predicted"/>
<dbReference type="EMBL" id="BKCJ010366013">
    <property type="protein sequence ID" value="GFA08103.1"/>
    <property type="molecule type" value="Genomic_DNA"/>
</dbReference>
<feature type="region of interest" description="Disordered" evidence="1">
    <location>
        <begin position="1"/>
        <end position="59"/>
    </location>
</feature>
<sequence length="371" mass="41544">GGTGGRAGRGSGRTGSRSINLGNDRIDGQGGLVDSQGDQSRGQRNGKNQNGDAINDNIQGDVRNVIENNNRRGCTYKESLACNPKEYERKGGREAVVGMSRDNFNLLTREEFCPSNEMQKLETELWNHTMVGADHAAYNNRFHELARLVSHLVTPKNRRIERNGSIKKNPENRGNRGEPCKNRNSMDDSKRTRTGNAFATTTNPVRRAYTGARENHQNQVVAVNRGQDHGNNGNQACGKAFMLGADEAPRDPNIMTGTFTLKNHYATTLFDCRADYSFVSTTFRPLLRIETNDLGFSYKIKIASGQLVEIDKTQEEHEVHLGLVLEFLKKEKLYTKFCKCEFWLREVQFLGHVINGDGIHVDPSKIKAIEN</sequence>
<keyword evidence="2" id="KW-0695">RNA-directed DNA polymerase</keyword>
<dbReference type="AlphaFoldDB" id="A0A699J363"/>
<evidence type="ECO:0000313" key="2">
    <source>
        <dbReference type="EMBL" id="GFA08103.1"/>
    </source>
</evidence>
<dbReference type="InterPro" id="IPR043128">
    <property type="entry name" value="Rev_trsase/Diguanyl_cyclase"/>
</dbReference>
<comment type="caution">
    <text evidence="2">The sequence shown here is derived from an EMBL/GenBank/DDBJ whole genome shotgun (WGS) entry which is preliminary data.</text>
</comment>
<organism evidence="2">
    <name type="scientific">Tanacetum cinerariifolium</name>
    <name type="common">Dalmatian daisy</name>
    <name type="synonym">Chrysanthemum cinerariifolium</name>
    <dbReference type="NCBI Taxonomy" id="118510"/>
    <lineage>
        <taxon>Eukaryota</taxon>
        <taxon>Viridiplantae</taxon>
        <taxon>Streptophyta</taxon>
        <taxon>Embryophyta</taxon>
        <taxon>Tracheophyta</taxon>
        <taxon>Spermatophyta</taxon>
        <taxon>Magnoliopsida</taxon>
        <taxon>eudicotyledons</taxon>
        <taxon>Gunneridae</taxon>
        <taxon>Pentapetalae</taxon>
        <taxon>asterids</taxon>
        <taxon>campanulids</taxon>
        <taxon>Asterales</taxon>
        <taxon>Asteraceae</taxon>
        <taxon>Asteroideae</taxon>
        <taxon>Anthemideae</taxon>
        <taxon>Anthemidinae</taxon>
        <taxon>Tanacetum</taxon>
    </lineage>
</organism>
<evidence type="ECO:0000256" key="1">
    <source>
        <dbReference type="SAM" id="MobiDB-lite"/>
    </source>
</evidence>
<keyword evidence="2" id="KW-0808">Transferase</keyword>
<protein>
    <submittedName>
        <fullName evidence="2">Reverse transcriptase domain-containing protein</fullName>
    </submittedName>
</protein>
<gene>
    <name evidence="2" type="ORF">Tci_580075</name>
</gene>
<name>A0A699J363_TANCI</name>
<feature type="non-terminal residue" evidence="2">
    <location>
        <position position="1"/>
    </location>
</feature>